<keyword evidence="2" id="KW-0472">Membrane</keyword>
<feature type="region of interest" description="Disordered" evidence="1">
    <location>
        <begin position="438"/>
        <end position="464"/>
    </location>
</feature>
<feature type="compositionally biased region" description="Basic and acidic residues" evidence="1">
    <location>
        <begin position="440"/>
        <end position="452"/>
    </location>
</feature>
<evidence type="ECO:0008006" key="5">
    <source>
        <dbReference type="Google" id="ProtNLM"/>
    </source>
</evidence>
<dbReference type="RefSeq" id="WP_311674713.1">
    <property type="nucleotide sequence ID" value="NZ_JAVREQ010000019.1"/>
</dbReference>
<feature type="transmembrane region" description="Helical" evidence="2">
    <location>
        <begin position="382"/>
        <end position="400"/>
    </location>
</feature>
<proteinExistence type="predicted"/>
<feature type="transmembrane region" description="Helical" evidence="2">
    <location>
        <begin position="37"/>
        <end position="58"/>
    </location>
</feature>
<feature type="transmembrane region" description="Helical" evidence="2">
    <location>
        <begin position="206"/>
        <end position="226"/>
    </location>
</feature>
<dbReference type="EMBL" id="JAVREQ010000019">
    <property type="protein sequence ID" value="MDT0381010.1"/>
    <property type="molecule type" value="Genomic_DNA"/>
</dbReference>
<keyword evidence="4" id="KW-1185">Reference proteome</keyword>
<sequence>MNTGSRAVAMWLTLAAFGFIAVFVVMSERFSAATPRWDLIACFAVTAVGVVGCLVTVRGKRFTAFGGIGSLPWWPDLRAVWRGLFVPVSLMTLVYFVGGIVNVSPAALRMVEEGHVIATVEVDDVLSSERERGSRGERYYSVRVRASVPYNDGDTTRVWEFDSRQRVEAGDEVWALYAPSRPDLGAFLEEDRGQLEQKAGGPPANIPYMILTIFSALLVAALAYSAPGLPRHVRRALREGRVRRMSVRPTGGTAVMFASDSANRNRKGRNDEPELKPTPCLLLCGPAGERIRAVVGKGIDPIAAAKALEDRHDHTPVTIHWIASGEGAGKGVLLWGRHYLRCRSVTDADGESLLTDGESALRVAGQRRPREVRRVPEWRSDLHVVGFGWTLFILLLLGVIAFGVGLIATIVLACIVALAGLVVLYGASAERAAELSKLIPESRDEDSGHASDEGPPSSAGEGAR</sequence>
<comment type="caution">
    <text evidence="3">The sequence shown here is derived from an EMBL/GenBank/DDBJ whole genome shotgun (WGS) entry which is preliminary data.</text>
</comment>
<keyword evidence="2" id="KW-0812">Transmembrane</keyword>
<feature type="transmembrane region" description="Helical" evidence="2">
    <location>
        <begin position="406"/>
        <end position="427"/>
    </location>
</feature>
<reference evidence="4" key="1">
    <citation type="submission" date="2023-07" db="EMBL/GenBank/DDBJ databases">
        <title>30 novel species of actinomycetes from the DSMZ collection.</title>
        <authorList>
            <person name="Nouioui I."/>
        </authorList>
    </citation>
    <scope>NUCLEOTIDE SEQUENCE [LARGE SCALE GENOMIC DNA]</scope>
    <source>
        <strain evidence="4">DSM 42041</strain>
    </source>
</reference>
<evidence type="ECO:0000256" key="1">
    <source>
        <dbReference type="SAM" id="MobiDB-lite"/>
    </source>
</evidence>
<feature type="transmembrane region" description="Helical" evidence="2">
    <location>
        <begin position="79"/>
        <end position="101"/>
    </location>
</feature>
<evidence type="ECO:0000313" key="4">
    <source>
        <dbReference type="Proteomes" id="UP001183414"/>
    </source>
</evidence>
<gene>
    <name evidence="3" type="ORF">RM572_19840</name>
</gene>
<evidence type="ECO:0000256" key="2">
    <source>
        <dbReference type="SAM" id="Phobius"/>
    </source>
</evidence>
<protein>
    <recommendedName>
        <fullName evidence="5">DUF3592 domain-containing protein</fullName>
    </recommendedName>
</protein>
<name>A0ABU2NWC4_9ACTN</name>
<organism evidence="3 4">
    <name type="scientific">Streptomyces hazeniae</name>
    <dbReference type="NCBI Taxonomy" id="3075538"/>
    <lineage>
        <taxon>Bacteria</taxon>
        <taxon>Bacillati</taxon>
        <taxon>Actinomycetota</taxon>
        <taxon>Actinomycetes</taxon>
        <taxon>Kitasatosporales</taxon>
        <taxon>Streptomycetaceae</taxon>
        <taxon>Streptomyces</taxon>
    </lineage>
</organism>
<dbReference type="Proteomes" id="UP001183414">
    <property type="component" value="Unassembled WGS sequence"/>
</dbReference>
<accession>A0ABU2NWC4</accession>
<feature type="transmembrane region" description="Helical" evidence="2">
    <location>
        <begin position="7"/>
        <end position="25"/>
    </location>
</feature>
<evidence type="ECO:0000313" key="3">
    <source>
        <dbReference type="EMBL" id="MDT0381010.1"/>
    </source>
</evidence>
<keyword evidence="2" id="KW-1133">Transmembrane helix</keyword>